<dbReference type="RefSeq" id="WP_379782425.1">
    <property type="nucleotide sequence ID" value="NZ_JBHSWW010000208.1"/>
</dbReference>
<organism evidence="2 3">
    <name type="scientific">Halorubrum tibetense</name>
    <dbReference type="NCBI Taxonomy" id="175631"/>
    <lineage>
        <taxon>Archaea</taxon>
        <taxon>Methanobacteriati</taxon>
        <taxon>Methanobacteriota</taxon>
        <taxon>Stenosarchaea group</taxon>
        <taxon>Halobacteria</taxon>
        <taxon>Halobacteriales</taxon>
        <taxon>Haloferacaceae</taxon>
        <taxon>Halorubrum</taxon>
    </lineage>
</organism>
<dbReference type="EMBL" id="JBHSWW010000208">
    <property type="protein sequence ID" value="MFC6754172.1"/>
    <property type="molecule type" value="Genomic_DNA"/>
</dbReference>
<evidence type="ECO:0008006" key="4">
    <source>
        <dbReference type="Google" id="ProtNLM"/>
    </source>
</evidence>
<gene>
    <name evidence="2" type="ORF">ACFQEU_11970</name>
</gene>
<keyword evidence="3" id="KW-1185">Reference proteome</keyword>
<feature type="transmembrane region" description="Helical" evidence="1">
    <location>
        <begin position="105"/>
        <end position="128"/>
    </location>
</feature>
<evidence type="ECO:0000256" key="1">
    <source>
        <dbReference type="SAM" id="Phobius"/>
    </source>
</evidence>
<proteinExistence type="predicted"/>
<protein>
    <recommendedName>
        <fullName evidence="4">Peptidase S54 rhomboid domain-containing protein</fullName>
    </recommendedName>
</protein>
<feature type="transmembrane region" description="Helical" evidence="1">
    <location>
        <begin position="282"/>
        <end position="305"/>
    </location>
</feature>
<feature type="transmembrane region" description="Helical" evidence="1">
    <location>
        <begin position="210"/>
        <end position="230"/>
    </location>
</feature>
<evidence type="ECO:0000313" key="2">
    <source>
        <dbReference type="EMBL" id="MFC6754172.1"/>
    </source>
</evidence>
<feature type="transmembrane region" description="Helical" evidence="1">
    <location>
        <begin position="134"/>
        <end position="155"/>
    </location>
</feature>
<keyword evidence="1" id="KW-0812">Transmembrane</keyword>
<feature type="transmembrane region" description="Helical" evidence="1">
    <location>
        <begin position="183"/>
        <end position="204"/>
    </location>
</feature>
<dbReference type="Proteomes" id="UP001596442">
    <property type="component" value="Unassembled WGS sequence"/>
</dbReference>
<accession>A0ABD5SGS9</accession>
<keyword evidence="1" id="KW-1133">Transmembrane helix</keyword>
<evidence type="ECO:0000313" key="3">
    <source>
        <dbReference type="Proteomes" id="UP001596442"/>
    </source>
</evidence>
<keyword evidence="1" id="KW-0472">Membrane</keyword>
<feature type="transmembrane region" description="Helical" evidence="1">
    <location>
        <begin position="79"/>
        <end position="98"/>
    </location>
</feature>
<comment type="caution">
    <text evidence="2">The sequence shown here is derived from an EMBL/GenBank/DDBJ whole genome shotgun (WGS) entry which is preliminary data.</text>
</comment>
<sequence length="322" mass="33461">MTTVSTRTGTGRERASLRSALFAHARASDLVPLAAVPVLLLAVFTLPEATRRSLAFAYTEPTLLTAFTAHYVHLRVEHLAGNLVAYVLLAGIGYLLATAGRQRRLFFTAFATFCLVLPVALSALNLAVPRNAVGFGFSGVNMAFAGLLPLLLAAFAREHLPTSRADPDSTVVASLSDSVPVRLLPPVFLVSVGWMGALAIPTGLDVAGTAGPAVALVGGGWLLWTITSVAPGGLRSLAGVPRRLIGTPGYGDLFVVGVVLAVAYPVAGFPADPTGDGRVLNLYVHLLGYALAFIGPYVLVAFGAFDDPEAESRDVAGSRDAA</sequence>
<reference evidence="2 3" key="1">
    <citation type="journal article" date="2019" name="Int. J. Syst. Evol. Microbiol.">
        <title>The Global Catalogue of Microorganisms (GCM) 10K type strain sequencing project: providing services to taxonomists for standard genome sequencing and annotation.</title>
        <authorList>
            <consortium name="The Broad Institute Genomics Platform"/>
            <consortium name="The Broad Institute Genome Sequencing Center for Infectious Disease"/>
            <person name="Wu L."/>
            <person name="Ma J."/>
        </authorList>
    </citation>
    <scope>NUCLEOTIDE SEQUENCE [LARGE SCALE GENOMIC DNA]</scope>
    <source>
        <strain evidence="2 3">CGMCC 1.3239</strain>
    </source>
</reference>
<name>A0ABD5SGS9_9EURY</name>
<dbReference type="AlphaFoldDB" id="A0ABD5SGS9"/>
<feature type="transmembrane region" description="Helical" evidence="1">
    <location>
        <begin position="250"/>
        <end position="270"/>
    </location>
</feature>